<name>A0A833P2Y1_UNCSA</name>
<gene>
    <name evidence="1" type="ORF">FD145_1142</name>
</gene>
<dbReference type="AlphaFoldDB" id="A0A833P2Y1"/>
<proteinExistence type="predicted"/>
<dbReference type="PROSITE" id="PS51257">
    <property type="entry name" value="PROKAR_LIPOPROTEIN"/>
    <property type="match status" value="1"/>
</dbReference>
<accession>A0A833P2Y1</accession>
<sequence length="202" mass="21856">MRIVIVFMLFAALFSCPVFAYSDIGLLKSPRTLSYFLLVPTDFSSISSGLVYNHKQNDRLMLEASYTSYKSFYLLTNNITKIRLNAKYKLLEFGPASLTGLGGMALYYAPSVGLGLAGDVGGIVSINILKELAAALLINGIIFRDGIEINAEPAIYYTPGFLMNTELYVGLRIEGSMVGFANDGSSGGKFNFNINAGARVGI</sequence>
<evidence type="ECO:0000313" key="1">
    <source>
        <dbReference type="EMBL" id="KAF0133683.1"/>
    </source>
</evidence>
<protein>
    <submittedName>
        <fullName evidence="1">Uncharacterized protein</fullName>
    </submittedName>
</protein>
<dbReference type="Proteomes" id="UP000488506">
    <property type="component" value="Unassembled WGS sequence"/>
</dbReference>
<organism evidence="1 2">
    <name type="scientific">Candidatus Saganbacteria bacterium</name>
    <dbReference type="NCBI Taxonomy" id="2575572"/>
    <lineage>
        <taxon>Bacteria</taxon>
        <taxon>Bacillati</taxon>
        <taxon>Saganbacteria</taxon>
    </lineage>
</organism>
<reference evidence="1 2" key="1">
    <citation type="submission" date="2019-12" db="EMBL/GenBank/DDBJ databases">
        <authorList>
            <person name="Wolfe R."/>
            <person name="Danczak R."/>
            <person name="Wilkins M."/>
        </authorList>
    </citation>
    <scope>NUCLEOTIDE SEQUENCE [LARGE SCALE GENOMIC DNA]</scope>
    <source>
        <strain evidence="1">X2_MaxBin.013</strain>
    </source>
</reference>
<comment type="caution">
    <text evidence="1">The sequence shown here is derived from an EMBL/GenBank/DDBJ whole genome shotgun (WGS) entry which is preliminary data.</text>
</comment>
<dbReference type="EMBL" id="WPAF01000020">
    <property type="protein sequence ID" value="KAF0133683.1"/>
    <property type="molecule type" value="Genomic_DNA"/>
</dbReference>
<evidence type="ECO:0000313" key="2">
    <source>
        <dbReference type="Proteomes" id="UP000488506"/>
    </source>
</evidence>